<feature type="binding site" description="in other chain" evidence="7">
    <location>
        <position position="227"/>
    </location>
    <ligand>
        <name>IMP</name>
        <dbReference type="ChEBI" id="CHEBI:58053"/>
        <note>ligand shared between dimeric partners</note>
    </ligand>
</feature>
<evidence type="ECO:0000256" key="3">
    <source>
        <dbReference type="ARBA" id="ARBA00022741"/>
    </source>
</evidence>
<comment type="catalytic activity">
    <reaction evidence="7">
        <text>IMP + L-aspartate + GTP = N(6)-(1,2-dicarboxyethyl)-AMP + GDP + phosphate + 2 H(+)</text>
        <dbReference type="Rhea" id="RHEA:15753"/>
        <dbReference type="ChEBI" id="CHEBI:15378"/>
        <dbReference type="ChEBI" id="CHEBI:29991"/>
        <dbReference type="ChEBI" id="CHEBI:37565"/>
        <dbReference type="ChEBI" id="CHEBI:43474"/>
        <dbReference type="ChEBI" id="CHEBI:57567"/>
        <dbReference type="ChEBI" id="CHEBI:58053"/>
        <dbReference type="ChEBI" id="CHEBI:58189"/>
        <dbReference type="EC" id="6.3.4.4"/>
    </reaction>
</comment>
<comment type="cofactor">
    <cofactor evidence="7">
        <name>Mg(2+)</name>
        <dbReference type="ChEBI" id="CHEBI:18420"/>
    </cofactor>
    <text evidence="7">Binds 1 Mg(2+) ion per subunit.</text>
</comment>
<dbReference type="GO" id="GO:0005737">
    <property type="term" value="C:cytoplasm"/>
    <property type="evidence" value="ECO:0007669"/>
    <property type="project" value="UniProtKB-SubCell"/>
</dbReference>
<evidence type="ECO:0000256" key="5">
    <source>
        <dbReference type="ARBA" id="ARBA00022842"/>
    </source>
</evidence>
<dbReference type="Gene3D" id="1.10.300.10">
    <property type="entry name" value="Adenylosuccinate Synthetase, subunit A, domain 2"/>
    <property type="match status" value="1"/>
</dbReference>
<dbReference type="RefSeq" id="WP_014446578.1">
    <property type="nucleotide sequence ID" value="NC_017093.1"/>
</dbReference>
<organism evidence="8 9">
    <name type="scientific">Actinoplanes missouriensis (strain ATCC 14538 / DSM 43046 / CBS 188.64 / JCM 3121 / NBRC 102363 / NCIMB 12654 / NRRL B-3342 / UNCC 431)</name>
    <dbReference type="NCBI Taxonomy" id="512565"/>
    <lineage>
        <taxon>Bacteria</taxon>
        <taxon>Bacillati</taxon>
        <taxon>Actinomycetota</taxon>
        <taxon>Actinomycetes</taxon>
        <taxon>Micromonosporales</taxon>
        <taxon>Micromonosporaceae</taxon>
        <taxon>Actinoplanes</taxon>
    </lineage>
</organism>
<dbReference type="HAMAP" id="MF_00011">
    <property type="entry name" value="Adenylosucc_synth"/>
    <property type="match status" value="1"/>
</dbReference>
<dbReference type="GO" id="GO:0005525">
    <property type="term" value="F:GTP binding"/>
    <property type="evidence" value="ECO:0007669"/>
    <property type="project" value="UniProtKB-UniRule"/>
</dbReference>
<keyword evidence="2 7" id="KW-0479">Metal-binding</keyword>
<evidence type="ECO:0000256" key="1">
    <source>
        <dbReference type="ARBA" id="ARBA00022598"/>
    </source>
</evidence>
<dbReference type="OrthoDB" id="3959406at2"/>
<evidence type="ECO:0000256" key="6">
    <source>
        <dbReference type="ARBA" id="ARBA00023134"/>
    </source>
</evidence>
<comment type="subunit">
    <text evidence="7">Homodimer.</text>
</comment>
<dbReference type="InterPro" id="IPR042110">
    <property type="entry name" value="Adenylosuccinate_synth_dom2"/>
</dbReference>
<dbReference type="EMBL" id="AP012319">
    <property type="protein sequence ID" value="BAL91693.1"/>
    <property type="molecule type" value="Genomic_DNA"/>
</dbReference>
<keyword evidence="3 7" id="KW-0547">Nucleotide-binding</keyword>
<comment type="function">
    <text evidence="7">Plays an important role in the de novo pathway of purine nucleotide biosynthesis. Catalyzes the first committed step in the biosynthesis of AMP from IMP.</text>
</comment>
<gene>
    <name evidence="7" type="primary">purA</name>
    <name evidence="8" type="ordered locus">AMIS_64730</name>
</gene>
<dbReference type="InterPro" id="IPR001114">
    <property type="entry name" value="Adenylosuccinate_synthetase"/>
</dbReference>
<dbReference type="Gene3D" id="3.90.170.10">
    <property type="entry name" value="Adenylosuccinate Synthetase, subunit A, domain 3"/>
    <property type="match status" value="1"/>
</dbReference>
<dbReference type="InterPro" id="IPR027417">
    <property type="entry name" value="P-loop_NTPase"/>
</dbReference>
<feature type="binding site" evidence="7">
    <location>
        <begin position="385"/>
        <end position="387"/>
    </location>
    <ligand>
        <name>GTP</name>
        <dbReference type="ChEBI" id="CHEBI:37565"/>
    </ligand>
</feature>
<dbReference type="Gene3D" id="3.40.440.10">
    <property type="entry name" value="Adenylosuccinate Synthetase, subunit A, domain 1"/>
    <property type="match status" value="1"/>
</dbReference>
<keyword evidence="7" id="KW-0963">Cytoplasm</keyword>
<accession>I0HFA6</accession>
<dbReference type="eggNOG" id="COG0104">
    <property type="taxonomic scope" value="Bacteria"/>
</dbReference>
<keyword evidence="9" id="KW-1185">Reference proteome</keyword>
<dbReference type="PANTHER" id="PTHR11846">
    <property type="entry name" value="ADENYLOSUCCINATE SYNTHETASE"/>
    <property type="match status" value="1"/>
</dbReference>
<dbReference type="Pfam" id="PF00709">
    <property type="entry name" value="Adenylsucc_synt"/>
    <property type="match status" value="1"/>
</dbReference>
<dbReference type="InterPro" id="IPR042111">
    <property type="entry name" value="Adenylosuccinate_synth_dom3"/>
</dbReference>
<dbReference type="STRING" id="512565.AMIS_64730"/>
<feature type="binding site" evidence="7">
    <location>
        <position position="14"/>
    </location>
    <ligand>
        <name>Mg(2+)</name>
        <dbReference type="ChEBI" id="CHEBI:18420"/>
    </ligand>
</feature>
<dbReference type="Proteomes" id="UP000007882">
    <property type="component" value="Chromosome"/>
</dbReference>
<dbReference type="GO" id="GO:0044208">
    <property type="term" value="P:'de novo' AMP biosynthetic process"/>
    <property type="evidence" value="ECO:0007669"/>
    <property type="project" value="UniProtKB-UniRule"/>
</dbReference>
<evidence type="ECO:0000313" key="8">
    <source>
        <dbReference type="EMBL" id="BAL91693.1"/>
    </source>
</evidence>
<comment type="subcellular location">
    <subcellularLocation>
        <location evidence="7">Cytoplasm</location>
    </subcellularLocation>
</comment>
<feature type="active site" description="Proton acceptor" evidence="7">
    <location>
        <position position="14"/>
    </location>
</feature>
<keyword evidence="6 7" id="KW-0342">GTP-binding</keyword>
<dbReference type="GO" id="GO:0004019">
    <property type="term" value="F:adenylosuccinate synthase activity"/>
    <property type="evidence" value="ECO:0007669"/>
    <property type="project" value="UniProtKB-UniRule"/>
</dbReference>
<feature type="active site" description="Proton donor" evidence="7">
    <location>
        <position position="44"/>
    </location>
</feature>
<comment type="similarity">
    <text evidence="7">Belongs to the adenylosuccinate synthetase family.</text>
</comment>
<dbReference type="GO" id="GO:0046040">
    <property type="term" value="P:IMP metabolic process"/>
    <property type="evidence" value="ECO:0007669"/>
    <property type="project" value="TreeGrafter"/>
</dbReference>
<dbReference type="PANTHER" id="PTHR11846:SF0">
    <property type="entry name" value="ADENYLOSUCCINATE SYNTHETASE"/>
    <property type="match status" value="1"/>
</dbReference>
<feature type="binding site" evidence="7">
    <location>
        <begin position="311"/>
        <end position="313"/>
    </location>
    <ligand>
        <name>GTP</name>
        <dbReference type="ChEBI" id="CHEBI:37565"/>
    </ligand>
</feature>
<dbReference type="PATRIC" id="fig|512565.3.peg.6476"/>
<comment type="caution">
    <text evidence="7">Lacks conserved residue(s) required for the propagation of feature annotation.</text>
</comment>
<keyword evidence="5 7" id="KW-0460">Magnesium</keyword>
<dbReference type="UniPathway" id="UPA00075">
    <property type="reaction ID" value="UER00335"/>
</dbReference>
<evidence type="ECO:0000256" key="2">
    <source>
        <dbReference type="ARBA" id="ARBA00022723"/>
    </source>
</evidence>
<proteinExistence type="inferred from homology"/>
<reference evidence="8 9" key="1">
    <citation type="submission" date="2012-02" db="EMBL/GenBank/DDBJ databases">
        <title>Complete genome sequence of Actinoplanes missouriensis 431 (= NBRC 102363).</title>
        <authorList>
            <person name="Ohnishi Y."/>
            <person name="Ishikawa J."/>
            <person name="Sekine M."/>
            <person name="Hosoyama A."/>
            <person name="Harada T."/>
            <person name="Narita H."/>
            <person name="Hata T."/>
            <person name="Konno Y."/>
            <person name="Tutikane K."/>
            <person name="Fujita N."/>
            <person name="Horinouchi S."/>
            <person name="Hayakawa M."/>
        </authorList>
    </citation>
    <scope>NUCLEOTIDE SEQUENCE [LARGE SCALE GENOMIC DNA]</scope>
    <source>
        <strain evidence="9">ATCC 14538 / DSM 43046 / CBS 188.64 / JCM 3121 / NBRC 102363 / NCIMB 12654 / NRRL B-3342 / UNCC 431</strain>
    </source>
</reference>
<protein>
    <recommendedName>
        <fullName evidence="7">Adenylosuccinate synthetase</fullName>
        <shortName evidence="7">AMPSase</shortName>
        <shortName evidence="7">AdSS</shortName>
        <ecNumber evidence="7">6.3.4.4</ecNumber>
    </recommendedName>
    <alternativeName>
        <fullName evidence="7">IMP--aspartate ligase</fullName>
    </alternativeName>
</protein>
<dbReference type="KEGG" id="ams:AMIS_64730"/>
<feature type="binding site" description="in other chain" evidence="7">
    <location>
        <position position="212"/>
    </location>
    <ligand>
        <name>IMP</name>
        <dbReference type="ChEBI" id="CHEBI:58053"/>
        <note>ligand shared between dimeric partners</note>
    </ligand>
</feature>
<dbReference type="GO" id="GO:0000287">
    <property type="term" value="F:magnesium ion binding"/>
    <property type="evidence" value="ECO:0007669"/>
    <property type="project" value="UniProtKB-UniRule"/>
</dbReference>
<dbReference type="HOGENOM" id="CLU_029848_4_0_11"/>
<dbReference type="EC" id="6.3.4.4" evidence="7"/>
<dbReference type="SUPFAM" id="SSF52540">
    <property type="entry name" value="P-loop containing nucleoside triphosphate hydrolases"/>
    <property type="match status" value="1"/>
</dbReference>
<keyword evidence="4 7" id="KW-0658">Purine biosynthesis</keyword>
<name>I0HFA6_ACTM4</name>
<evidence type="ECO:0000256" key="4">
    <source>
        <dbReference type="ARBA" id="ARBA00022755"/>
    </source>
</evidence>
<sequence length="399" mass="42820">MTEHIAVVDLGYGDAGKGTVVDALCAASPRRAVLRFNGGAQAAHNVITENGRHHTFAQFGSGTLRGVPTHLTRFMIVDPLALAGEAKALGNPFHLLTVDGDALLATPWHRAANRRREVARGDARHGSCGMGVGETMGYALAHTDAPRVADVLSPARLRRRLAAVQDALPCPDIALDDVIDAFTAFGEAVRIVGGDHTARLLDEGPCVFEGAQGVLLDEWRGWHPYTTWSTTTFDNVAELCGSFRRLGVVRAYTTRHGAGPFVTETPGLDLPEAHNGADAWQGAFRTGHFDAVAHRYAVEVAGGADALAITHLDAPERCPELGICTAYREGGTIWDRIEPGPHRDLAYQERLTERLGRATPAATHRPDNWVREISELLGAPIAIASHGPRSSDKRMSVAV</sequence>
<keyword evidence="1 7" id="KW-0436">Ligase</keyword>
<evidence type="ECO:0000256" key="7">
    <source>
        <dbReference type="HAMAP-Rule" id="MF_00011"/>
    </source>
</evidence>
<dbReference type="AlphaFoldDB" id="I0HFA6"/>
<dbReference type="InterPro" id="IPR042109">
    <property type="entry name" value="Adenylosuccinate_synth_dom1"/>
</dbReference>
<comment type="pathway">
    <text evidence="7">Purine metabolism; AMP biosynthesis via de novo pathway; AMP from IMP: step 1/2.</text>
</comment>
<dbReference type="SMART" id="SM00788">
    <property type="entry name" value="Adenylsucc_synt"/>
    <property type="match status" value="1"/>
</dbReference>
<evidence type="ECO:0000313" key="9">
    <source>
        <dbReference type="Proteomes" id="UP000007882"/>
    </source>
</evidence>